<dbReference type="Proteomes" id="UP001244207">
    <property type="component" value="Unassembled WGS sequence"/>
</dbReference>
<organism evidence="2 3">
    <name type="scientific">Glomerella acutata</name>
    <name type="common">Colletotrichum acutatum</name>
    <dbReference type="NCBI Taxonomy" id="27357"/>
    <lineage>
        <taxon>Eukaryota</taxon>
        <taxon>Fungi</taxon>
        <taxon>Dikarya</taxon>
        <taxon>Ascomycota</taxon>
        <taxon>Pezizomycotina</taxon>
        <taxon>Sordariomycetes</taxon>
        <taxon>Hypocreomycetidae</taxon>
        <taxon>Glomerellales</taxon>
        <taxon>Glomerellaceae</taxon>
        <taxon>Colletotrichum</taxon>
        <taxon>Colletotrichum acutatum species complex</taxon>
    </lineage>
</organism>
<evidence type="ECO:0000313" key="2">
    <source>
        <dbReference type="EMBL" id="KAK1718834.1"/>
    </source>
</evidence>
<reference evidence="2" key="1">
    <citation type="submission" date="2021-12" db="EMBL/GenBank/DDBJ databases">
        <title>Comparative genomics, transcriptomics and evolutionary studies reveal genomic signatures of adaptation to plant cell wall in hemibiotrophic fungi.</title>
        <authorList>
            <consortium name="DOE Joint Genome Institute"/>
            <person name="Baroncelli R."/>
            <person name="Diaz J.F."/>
            <person name="Benocci T."/>
            <person name="Peng M."/>
            <person name="Battaglia E."/>
            <person name="Haridas S."/>
            <person name="Andreopoulos W."/>
            <person name="Labutti K."/>
            <person name="Pangilinan J."/>
            <person name="Floch G.L."/>
            <person name="Makela M.R."/>
            <person name="Henrissat B."/>
            <person name="Grigoriev I.V."/>
            <person name="Crouch J.A."/>
            <person name="De Vries R.P."/>
            <person name="Sukno S.A."/>
            <person name="Thon M.R."/>
        </authorList>
    </citation>
    <scope>NUCLEOTIDE SEQUENCE</scope>
    <source>
        <strain evidence="2">CBS 112980</strain>
    </source>
</reference>
<gene>
    <name evidence="2" type="ORF">BDZ83DRAFT_722202</name>
</gene>
<dbReference type="InterPro" id="IPR050214">
    <property type="entry name" value="Cys_Synth/Cystath_Beta-Synth"/>
</dbReference>
<dbReference type="PANTHER" id="PTHR10314">
    <property type="entry name" value="CYSTATHIONINE BETA-SYNTHASE"/>
    <property type="match status" value="1"/>
</dbReference>
<evidence type="ECO:0000259" key="1">
    <source>
        <dbReference type="Pfam" id="PF00291"/>
    </source>
</evidence>
<dbReference type="Gene3D" id="3.40.50.1100">
    <property type="match status" value="2"/>
</dbReference>
<proteinExistence type="predicted"/>
<dbReference type="EMBL" id="JAHMHS010000098">
    <property type="protein sequence ID" value="KAK1718834.1"/>
    <property type="molecule type" value="Genomic_DNA"/>
</dbReference>
<accession>A0AAD8UGP0</accession>
<dbReference type="RefSeq" id="XP_060361334.1">
    <property type="nucleotide sequence ID" value="XM_060512450.1"/>
</dbReference>
<dbReference type="InterPro" id="IPR036052">
    <property type="entry name" value="TrpB-like_PALP_sf"/>
</dbReference>
<dbReference type="InterPro" id="IPR001926">
    <property type="entry name" value="TrpB-like_PALP"/>
</dbReference>
<dbReference type="AlphaFoldDB" id="A0AAD8UGP0"/>
<dbReference type="GeneID" id="85396348"/>
<protein>
    <submittedName>
        <fullName evidence="2">Tryptophan synthase beta subunit-like PLP-dependent enzyme</fullName>
    </submittedName>
</protein>
<name>A0AAD8UGP0_GLOAC</name>
<comment type="caution">
    <text evidence="2">The sequence shown here is derived from an EMBL/GenBank/DDBJ whole genome shotgun (WGS) entry which is preliminary data.</text>
</comment>
<keyword evidence="3" id="KW-1185">Reference proteome</keyword>
<dbReference type="Pfam" id="PF00291">
    <property type="entry name" value="PALP"/>
    <property type="match status" value="1"/>
</dbReference>
<feature type="domain" description="Tryptophan synthase beta chain-like PALP" evidence="1">
    <location>
        <begin position="6"/>
        <end position="246"/>
    </location>
</feature>
<dbReference type="SUPFAM" id="SSF53686">
    <property type="entry name" value="Tryptophan synthase beta subunit-like PLP-dependent enzymes"/>
    <property type="match status" value="1"/>
</dbReference>
<evidence type="ECO:0000313" key="3">
    <source>
        <dbReference type="Proteomes" id="UP001244207"/>
    </source>
</evidence>
<dbReference type="CDD" id="cd01561">
    <property type="entry name" value="CBS_like"/>
    <property type="match status" value="1"/>
</dbReference>
<sequence length="279" mass="29674">MGLFVAELDYLNPSGSKRDHIAFGIIEEAERLGTLKPGQPIVELTSVRTGTGLSLVRAIKGYRFIAVICEGNSVERARMMAATGAEVVLVDQMPSSVPGQISGPNPQLIEIEPEAFLADQFTHDGNWLAHYDGTGTELWEQTDGNLDGFVDYVGSGGGTCAGVTKRLKALNSPGKCFIVEPHGAARPIQGAGYVMPDLIYLYNVPVDGCIQVTGDQAREGAKLLARKEGIFGGFSSGANLSAAIKLPKGPVQEKTFAINDCDSGLKCLSTDLWAEISKK</sequence>